<dbReference type="EMBL" id="CP042806">
    <property type="protein sequence ID" value="QEE27553.1"/>
    <property type="molecule type" value="Genomic_DNA"/>
</dbReference>
<dbReference type="InterPro" id="IPR042204">
    <property type="entry name" value="2Fe-2S-bd_N"/>
</dbReference>
<dbReference type="Proteomes" id="UP000321820">
    <property type="component" value="Chromosome"/>
</dbReference>
<evidence type="ECO:0000256" key="1">
    <source>
        <dbReference type="ARBA" id="ARBA00023002"/>
    </source>
</evidence>
<dbReference type="GO" id="GO:0016491">
    <property type="term" value="F:oxidoreductase activity"/>
    <property type="evidence" value="ECO:0007669"/>
    <property type="project" value="UniProtKB-KW"/>
</dbReference>
<gene>
    <name evidence="2" type="ORF">FTW19_05735</name>
</gene>
<proteinExistence type="predicted"/>
<accession>A0A5B9E5J4</accession>
<evidence type="ECO:0000313" key="2">
    <source>
        <dbReference type="EMBL" id="QEE27553.1"/>
    </source>
</evidence>
<dbReference type="RefSeq" id="WP_147646744.1">
    <property type="nucleotide sequence ID" value="NZ_CP042806.1"/>
</dbReference>
<dbReference type="GO" id="GO:0051536">
    <property type="term" value="F:iron-sulfur cluster binding"/>
    <property type="evidence" value="ECO:0007669"/>
    <property type="project" value="InterPro"/>
</dbReference>
<sequence length="82" mass="8565">MPDPQVVIHVNGSPISVPAGSMLSTALLMASAPCRISSTGEPRTALCGMGICLECRAIVNGVPHTRTCQTVCQEGMRVETQP</sequence>
<dbReference type="KEGG" id="talb:FTW19_05735"/>
<keyword evidence="3" id="KW-1185">Reference proteome</keyword>
<dbReference type="OrthoDB" id="573392at2"/>
<name>A0A5B9E5J4_9BACT</name>
<reference evidence="2 3" key="1">
    <citation type="submission" date="2019-08" db="EMBL/GenBank/DDBJ databases">
        <title>Complete genome sequence of Terriglobus albidus strain ORNL.</title>
        <authorList>
            <person name="Podar M."/>
        </authorList>
    </citation>
    <scope>NUCLEOTIDE SEQUENCE [LARGE SCALE GENOMIC DNA]</scope>
    <source>
        <strain evidence="2 3">ORNL</strain>
    </source>
</reference>
<dbReference type="SUPFAM" id="SSF54292">
    <property type="entry name" value="2Fe-2S ferredoxin-like"/>
    <property type="match status" value="1"/>
</dbReference>
<dbReference type="InterPro" id="IPR036010">
    <property type="entry name" value="2Fe-2S_ferredoxin-like_sf"/>
</dbReference>
<protein>
    <submittedName>
        <fullName evidence="2">(2Fe-2S)-binding protein</fullName>
    </submittedName>
</protein>
<dbReference type="Pfam" id="PF13510">
    <property type="entry name" value="Fer2_4"/>
    <property type="match status" value="1"/>
</dbReference>
<evidence type="ECO:0000313" key="3">
    <source>
        <dbReference type="Proteomes" id="UP000321820"/>
    </source>
</evidence>
<keyword evidence="1" id="KW-0560">Oxidoreductase</keyword>
<organism evidence="2 3">
    <name type="scientific">Terriglobus albidus</name>
    <dbReference type="NCBI Taxonomy" id="1592106"/>
    <lineage>
        <taxon>Bacteria</taxon>
        <taxon>Pseudomonadati</taxon>
        <taxon>Acidobacteriota</taxon>
        <taxon>Terriglobia</taxon>
        <taxon>Terriglobales</taxon>
        <taxon>Acidobacteriaceae</taxon>
        <taxon>Terriglobus</taxon>
    </lineage>
</organism>
<dbReference type="Gene3D" id="3.10.20.440">
    <property type="entry name" value="2Fe-2S iron-sulphur cluster binding domain, sarcosine oxidase, alpha subunit, N-terminal domain"/>
    <property type="match status" value="1"/>
</dbReference>
<dbReference type="AlphaFoldDB" id="A0A5B9E5J4"/>